<comment type="caution">
    <text evidence="8">The sequence shown here is derived from an EMBL/GenBank/DDBJ whole genome shotgun (WGS) entry which is preliminary data.</text>
</comment>
<dbReference type="AlphaFoldDB" id="A0A4Q2SWQ9"/>
<dbReference type="SUPFAM" id="SSF81324">
    <property type="entry name" value="Voltage-gated potassium channels"/>
    <property type="match status" value="1"/>
</dbReference>
<name>A0A4Q2SWQ9_9HYPH</name>
<evidence type="ECO:0000313" key="8">
    <source>
        <dbReference type="EMBL" id="RYC10033.1"/>
    </source>
</evidence>
<dbReference type="Gene3D" id="1.20.120.350">
    <property type="entry name" value="Voltage-gated potassium channels. Chain C"/>
    <property type="match status" value="1"/>
</dbReference>
<dbReference type="OrthoDB" id="5297065at2"/>
<feature type="domain" description="Ion transport" evidence="7">
    <location>
        <begin position="12"/>
        <end position="223"/>
    </location>
</feature>
<reference evidence="8 9" key="1">
    <citation type="submission" date="2019-01" db="EMBL/GenBank/DDBJ databases">
        <authorList>
            <person name="Deng T."/>
        </authorList>
    </citation>
    <scope>NUCLEOTIDE SEQUENCE [LARGE SCALE GENOMIC DNA]</scope>
    <source>
        <strain evidence="8 9">F8825</strain>
    </source>
</reference>
<dbReference type="EMBL" id="SDVB01000253">
    <property type="protein sequence ID" value="RYC10033.1"/>
    <property type="molecule type" value="Genomic_DNA"/>
</dbReference>
<dbReference type="GO" id="GO:0005248">
    <property type="term" value="F:voltage-gated sodium channel activity"/>
    <property type="evidence" value="ECO:0007669"/>
    <property type="project" value="TreeGrafter"/>
</dbReference>
<organism evidence="8 9">
    <name type="scientific">Ciceribacter ferrooxidans</name>
    <dbReference type="NCBI Taxonomy" id="2509717"/>
    <lineage>
        <taxon>Bacteria</taxon>
        <taxon>Pseudomonadati</taxon>
        <taxon>Pseudomonadota</taxon>
        <taxon>Alphaproteobacteria</taxon>
        <taxon>Hyphomicrobiales</taxon>
        <taxon>Rhizobiaceae</taxon>
        <taxon>Ciceribacter</taxon>
    </lineage>
</organism>
<dbReference type="InterPro" id="IPR027359">
    <property type="entry name" value="Volt_channel_dom_sf"/>
</dbReference>
<keyword evidence="3 6" id="KW-1133">Transmembrane helix</keyword>
<keyword evidence="2 6" id="KW-0812">Transmembrane</keyword>
<evidence type="ECO:0000256" key="4">
    <source>
        <dbReference type="ARBA" id="ARBA00023136"/>
    </source>
</evidence>
<dbReference type="PANTHER" id="PTHR10037">
    <property type="entry name" value="VOLTAGE-GATED CATION CHANNEL CALCIUM AND SODIUM"/>
    <property type="match status" value="1"/>
</dbReference>
<feature type="transmembrane region" description="Helical" evidence="6">
    <location>
        <begin position="42"/>
        <end position="65"/>
    </location>
</feature>
<dbReference type="InterPro" id="IPR005821">
    <property type="entry name" value="Ion_trans_dom"/>
</dbReference>
<accession>A0A4Q2SWQ9</accession>
<feature type="transmembrane region" description="Helical" evidence="6">
    <location>
        <begin position="77"/>
        <end position="97"/>
    </location>
</feature>
<feature type="transmembrane region" description="Helical" evidence="6">
    <location>
        <begin position="12"/>
        <end position="30"/>
    </location>
</feature>
<keyword evidence="9" id="KW-1185">Reference proteome</keyword>
<evidence type="ECO:0000256" key="3">
    <source>
        <dbReference type="ARBA" id="ARBA00022989"/>
    </source>
</evidence>
<protein>
    <submittedName>
        <fullName evidence="8">Ion transporter</fullName>
    </submittedName>
</protein>
<evidence type="ECO:0000256" key="6">
    <source>
        <dbReference type="SAM" id="Phobius"/>
    </source>
</evidence>
<dbReference type="Pfam" id="PF00520">
    <property type="entry name" value="Ion_trans"/>
    <property type="match status" value="1"/>
</dbReference>
<proteinExistence type="predicted"/>
<dbReference type="GO" id="GO:0001518">
    <property type="term" value="C:voltage-gated sodium channel complex"/>
    <property type="evidence" value="ECO:0007669"/>
    <property type="project" value="TreeGrafter"/>
</dbReference>
<gene>
    <name evidence="8" type="ORF">EUU22_18320</name>
</gene>
<dbReference type="RefSeq" id="WP_129333425.1">
    <property type="nucleotide sequence ID" value="NZ_SDVB01000253.1"/>
</dbReference>
<dbReference type="Gene3D" id="1.10.287.70">
    <property type="match status" value="1"/>
</dbReference>
<feature type="transmembrane region" description="Helical" evidence="6">
    <location>
        <begin position="192"/>
        <end position="217"/>
    </location>
</feature>
<evidence type="ECO:0000256" key="2">
    <source>
        <dbReference type="ARBA" id="ARBA00022692"/>
    </source>
</evidence>
<dbReference type="PANTHER" id="PTHR10037:SF62">
    <property type="entry name" value="SODIUM CHANNEL PROTEIN 60E"/>
    <property type="match status" value="1"/>
</dbReference>
<dbReference type="InterPro" id="IPR043203">
    <property type="entry name" value="VGCC_Ca_Na"/>
</dbReference>
<evidence type="ECO:0000259" key="7">
    <source>
        <dbReference type="Pfam" id="PF00520"/>
    </source>
</evidence>
<keyword evidence="5" id="KW-0175">Coiled coil</keyword>
<evidence type="ECO:0000313" key="9">
    <source>
        <dbReference type="Proteomes" id="UP000291088"/>
    </source>
</evidence>
<sequence>MPLLRRLLESNRFETAITALILLNAVTLGLETSPVLWARYGSLLYAMDHTLLAIFVLEIVARLMVYRSRFFHDPWRVFDLLVIAVSIVPATETVSILRAMRVLRLFRLISVVPSMRRVVGGLFSALPGMGSIFLLLGLVFYVSSVAATKLFAADFPELFGNIGKSAFTLFQVMTLEGWTGDVVRPVMTLHPLAWVFFIPFIVATSFTVLNLFIGIIVSSMQAEHEIPSTGDQEDLKDSQNLILAELRELRSEVAALRRASANAEMLGQL</sequence>
<dbReference type="Proteomes" id="UP000291088">
    <property type="component" value="Unassembled WGS sequence"/>
</dbReference>
<evidence type="ECO:0000256" key="1">
    <source>
        <dbReference type="ARBA" id="ARBA00004141"/>
    </source>
</evidence>
<feature type="coiled-coil region" evidence="5">
    <location>
        <begin position="239"/>
        <end position="266"/>
    </location>
</feature>
<evidence type="ECO:0000256" key="5">
    <source>
        <dbReference type="SAM" id="Coils"/>
    </source>
</evidence>
<comment type="subcellular location">
    <subcellularLocation>
        <location evidence="1">Membrane</location>
        <topology evidence="1">Multi-pass membrane protein</topology>
    </subcellularLocation>
</comment>
<keyword evidence="4 6" id="KW-0472">Membrane</keyword>
<feature type="transmembrane region" description="Helical" evidence="6">
    <location>
        <begin position="118"/>
        <end position="142"/>
    </location>
</feature>